<evidence type="ECO:0000256" key="1">
    <source>
        <dbReference type="ARBA" id="ARBA00022448"/>
    </source>
</evidence>
<evidence type="ECO:0000256" key="4">
    <source>
        <dbReference type="SAM" id="MobiDB-lite"/>
    </source>
</evidence>
<dbReference type="InterPro" id="IPR011057">
    <property type="entry name" value="Mss4-like_sf"/>
</dbReference>
<dbReference type="FunFam" id="2.170.150.10:FF:000005">
    <property type="entry name" value="Guanine nucleotide exchange factor MSS4"/>
    <property type="match status" value="1"/>
</dbReference>
<keyword evidence="3" id="KW-0653">Protein transport</keyword>
<keyword evidence="1" id="KW-0813">Transport</keyword>
<dbReference type="GO" id="GO:0015031">
    <property type="term" value="P:protein transport"/>
    <property type="evidence" value="ECO:0007669"/>
    <property type="project" value="UniProtKB-KW"/>
</dbReference>
<dbReference type="PANTHER" id="PTHR13276:SF0">
    <property type="entry name" value="GUANINE NUCLEOTIDE EXCHANGE FACTOR MSS4"/>
    <property type="match status" value="1"/>
</dbReference>
<dbReference type="InterPro" id="IPR007515">
    <property type="entry name" value="Mss4"/>
</dbReference>
<dbReference type="GO" id="GO:0007264">
    <property type="term" value="P:small GTPase-mediated signal transduction"/>
    <property type="evidence" value="ECO:0007669"/>
    <property type="project" value="InterPro"/>
</dbReference>
<evidence type="ECO:0000256" key="2">
    <source>
        <dbReference type="ARBA" id="ARBA00022658"/>
    </source>
</evidence>
<reference evidence="5" key="1">
    <citation type="submission" date="2014-03" db="EMBL/GenBank/DDBJ databases">
        <title>The sialotranscriptome of Amblyomma triste, Amblyomma parvum and Amblyomma cajennense ticks, uncovered by 454-based RNA-seq.</title>
        <authorList>
            <person name="Garcia G.R."/>
            <person name="Gardinassi L.G."/>
            <person name="Ribeiro J.M."/>
            <person name="Anatriello E."/>
            <person name="Ferreira B.R."/>
            <person name="Moreira H.N."/>
            <person name="Mafra C."/>
            <person name="Olegario M.M."/>
            <person name="Szabo P.J."/>
            <person name="Miranda-Santos I.K."/>
            <person name="Maruyama S.R."/>
        </authorList>
    </citation>
    <scope>NUCLEOTIDE SEQUENCE</scope>
    <source>
        <strain evidence="5">Uberlandia</strain>
        <tissue evidence="5">Salivary glands</tissue>
    </source>
</reference>
<dbReference type="PANTHER" id="PTHR13276">
    <property type="entry name" value="GUANINE NUCLEOTIDE EXCHANGE FACTOR MSS4"/>
    <property type="match status" value="1"/>
</dbReference>
<dbReference type="InterPro" id="IPR011323">
    <property type="entry name" value="Mss4/transl-control_tumour"/>
</dbReference>
<protein>
    <submittedName>
        <fullName evidence="5">Putative rab</fullName>
    </submittedName>
</protein>
<dbReference type="GO" id="GO:0016020">
    <property type="term" value="C:membrane"/>
    <property type="evidence" value="ECO:0007669"/>
    <property type="project" value="TreeGrafter"/>
</dbReference>
<sequence>MDKNENAPRGFSDGEKEKDKLVENGKNKVPIECKYCSSRILNVGMSELVSTQYDLPTVDGDSKMVEKVTDFWCVNDIYTFENIGFSNTVGQTKYLACADCERGPLGWHSLETRKSFVALSRVRHL</sequence>
<dbReference type="Gene3D" id="2.170.150.10">
    <property type="entry name" value="Metal Binding Protein, Guanine Nucleotide Exchange Factor, Chain A"/>
    <property type="match status" value="1"/>
</dbReference>
<dbReference type="Pfam" id="PF04421">
    <property type="entry name" value="Mss4"/>
    <property type="match status" value="1"/>
</dbReference>
<dbReference type="GO" id="GO:0005085">
    <property type="term" value="F:guanyl-nucleotide exchange factor activity"/>
    <property type="evidence" value="ECO:0007669"/>
    <property type="project" value="UniProtKB-KW"/>
</dbReference>
<proteinExistence type="evidence at transcript level"/>
<dbReference type="GO" id="GO:0005829">
    <property type="term" value="C:cytosol"/>
    <property type="evidence" value="ECO:0007669"/>
    <property type="project" value="TreeGrafter"/>
</dbReference>
<dbReference type="AlphaFoldDB" id="A0A023FGR0"/>
<organism evidence="5">
    <name type="scientific">Amblyomma cajennense</name>
    <name type="common">Cayenne tick</name>
    <name type="synonym">Acarus cajennensis</name>
    <dbReference type="NCBI Taxonomy" id="34607"/>
    <lineage>
        <taxon>Eukaryota</taxon>
        <taxon>Metazoa</taxon>
        <taxon>Ecdysozoa</taxon>
        <taxon>Arthropoda</taxon>
        <taxon>Chelicerata</taxon>
        <taxon>Arachnida</taxon>
        <taxon>Acari</taxon>
        <taxon>Parasitiformes</taxon>
        <taxon>Ixodida</taxon>
        <taxon>Ixodoidea</taxon>
        <taxon>Ixodidae</taxon>
        <taxon>Amblyomminae</taxon>
        <taxon>Amblyomma</taxon>
    </lineage>
</organism>
<dbReference type="EMBL" id="GBBK01004293">
    <property type="protein sequence ID" value="JAC20189.1"/>
    <property type="molecule type" value="mRNA"/>
</dbReference>
<evidence type="ECO:0000313" key="5">
    <source>
        <dbReference type="EMBL" id="JAC20189.1"/>
    </source>
</evidence>
<accession>A0A023FGR0</accession>
<dbReference type="PROSITE" id="PS51796">
    <property type="entry name" value="MSS4"/>
    <property type="match status" value="1"/>
</dbReference>
<dbReference type="GO" id="GO:0008270">
    <property type="term" value="F:zinc ion binding"/>
    <property type="evidence" value="ECO:0007669"/>
    <property type="project" value="TreeGrafter"/>
</dbReference>
<name>A0A023FGR0_AMBCJ</name>
<feature type="region of interest" description="Disordered" evidence="4">
    <location>
        <begin position="1"/>
        <end position="23"/>
    </location>
</feature>
<keyword evidence="2" id="KW-0344">Guanine-nucleotide releasing factor</keyword>
<dbReference type="SUPFAM" id="SSF51316">
    <property type="entry name" value="Mss4-like"/>
    <property type="match status" value="1"/>
</dbReference>
<dbReference type="GO" id="GO:0006892">
    <property type="term" value="P:post-Golgi vesicle-mediated transport"/>
    <property type="evidence" value="ECO:0007669"/>
    <property type="project" value="TreeGrafter"/>
</dbReference>
<evidence type="ECO:0000256" key="3">
    <source>
        <dbReference type="ARBA" id="ARBA00022927"/>
    </source>
</evidence>